<proteinExistence type="predicted"/>
<sequence>QVLSSGNLTFRYGMNPQKIMHTKLDISTLMEKISLTRSCDPFLAWQFNGTDDEGLIKVEVSFLGKNAETLCRKSNSERF</sequence>
<feature type="non-terminal residue" evidence="1">
    <location>
        <position position="79"/>
    </location>
</feature>
<reference evidence="1" key="1">
    <citation type="submission" date="2023-10" db="EMBL/GenBank/DDBJ databases">
        <title>Genome assembly of Pristionchus species.</title>
        <authorList>
            <person name="Yoshida K."/>
            <person name="Sommer R.J."/>
        </authorList>
    </citation>
    <scope>NUCLEOTIDE SEQUENCE</scope>
    <source>
        <strain evidence="1">RS5133</strain>
    </source>
</reference>
<keyword evidence="2" id="KW-1185">Reference proteome</keyword>
<dbReference type="AlphaFoldDB" id="A0AAV5V9Y3"/>
<organism evidence="1 2">
    <name type="scientific">Pristionchus fissidentatus</name>
    <dbReference type="NCBI Taxonomy" id="1538716"/>
    <lineage>
        <taxon>Eukaryota</taxon>
        <taxon>Metazoa</taxon>
        <taxon>Ecdysozoa</taxon>
        <taxon>Nematoda</taxon>
        <taxon>Chromadorea</taxon>
        <taxon>Rhabditida</taxon>
        <taxon>Rhabditina</taxon>
        <taxon>Diplogasteromorpha</taxon>
        <taxon>Diplogasteroidea</taxon>
        <taxon>Neodiplogasteridae</taxon>
        <taxon>Pristionchus</taxon>
    </lineage>
</organism>
<comment type="caution">
    <text evidence="1">The sequence shown here is derived from an EMBL/GenBank/DDBJ whole genome shotgun (WGS) entry which is preliminary data.</text>
</comment>
<evidence type="ECO:0000313" key="1">
    <source>
        <dbReference type="EMBL" id="GMT15329.1"/>
    </source>
</evidence>
<feature type="non-terminal residue" evidence="1">
    <location>
        <position position="1"/>
    </location>
</feature>
<name>A0AAV5V9Y3_9BILA</name>
<evidence type="ECO:0000313" key="2">
    <source>
        <dbReference type="Proteomes" id="UP001432322"/>
    </source>
</evidence>
<protein>
    <submittedName>
        <fullName evidence="1">Uncharacterized protein</fullName>
    </submittedName>
</protein>
<gene>
    <name evidence="1" type="ORF">PFISCL1PPCAC_6626</name>
</gene>
<dbReference type="EMBL" id="BTSY01000002">
    <property type="protein sequence ID" value="GMT15329.1"/>
    <property type="molecule type" value="Genomic_DNA"/>
</dbReference>
<accession>A0AAV5V9Y3</accession>
<dbReference type="Proteomes" id="UP001432322">
    <property type="component" value="Unassembled WGS sequence"/>
</dbReference>